<name>A0A1I5NDI4_9HYPH</name>
<feature type="chain" id="PRO_5011670875" description="Protein NnrT" evidence="2">
    <location>
        <begin position="22"/>
        <end position="63"/>
    </location>
</feature>
<feature type="transmembrane region" description="Helical" evidence="1">
    <location>
        <begin position="39"/>
        <end position="56"/>
    </location>
</feature>
<dbReference type="AlphaFoldDB" id="A0A1I5NDI4"/>
<dbReference type="Proteomes" id="UP000199236">
    <property type="component" value="Unassembled WGS sequence"/>
</dbReference>
<evidence type="ECO:0000313" key="4">
    <source>
        <dbReference type="Proteomes" id="UP000199236"/>
    </source>
</evidence>
<evidence type="ECO:0008006" key="5">
    <source>
        <dbReference type="Google" id="ProtNLM"/>
    </source>
</evidence>
<evidence type="ECO:0000256" key="2">
    <source>
        <dbReference type="SAM" id="SignalP"/>
    </source>
</evidence>
<keyword evidence="1" id="KW-1133">Transmembrane helix</keyword>
<dbReference type="EMBL" id="FOVR01000029">
    <property type="protein sequence ID" value="SFP19819.1"/>
    <property type="molecule type" value="Genomic_DNA"/>
</dbReference>
<dbReference type="STRING" id="655353.SAMN04488056_1296"/>
<keyword evidence="2" id="KW-0732">Signal</keyword>
<gene>
    <name evidence="3" type="ORF">SAMN04488056_1296</name>
</gene>
<organism evidence="3 4">
    <name type="scientific">Cohaesibacter marisflavi</name>
    <dbReference type="NCBI Taxonomy" id="655353"/>
    <lineage>
        <taxon>Bacteria</taxon>
        <taxon>Pseudomonadati</taxon>
        <taxon>Pseudomonadota</taxon>
        <taxon>Alphaproteobacteria</taxon>
        <taxon>Hyphomicrobiales</taxon>
        <taxon>Cohaesibacteraceae</taxon>
    </lineage>
</organism>
<evidence type="ECO:0000256" key="1">
    <source>
        <dbReference type="SAM" id="Phobius"/>
    </source>
</evidence>
<keyword evidence="1" id="KW-0812">Transmembrane</keyword>
<proteinExistence type="predicted"/>
<protein>
    <recommendedName>
        <fullName evidence="5">Protein NnrT</fullName>
    </recommendedName>
</protein>
<evidence type="ECO:0000313" key="3">
    <source>
        <dbReference type="EMBL" id="SFP19819.1"/>
    </source>
</evidence>
<sequence>MKGKFAMRYLMFALSMLPTLAVSAPYDRPIPQAQSATAEFWFGLASVALIVALYCVHRMVSRR</sequence>
<keyword evidence="1" id="KW-0472">Membrane</keyword>
<keyword evidence="4" id="KW-1185">Reference proteome</keyword>
<accession>A0A1I5NDI4</accession>
<reference evidence="3 4" key="1">
    <citation type="submission" date="2016-10" db="EMBL/GenBank/DDBJ databases">
        <authorList>
            <person name="de Groot N.N."/>
        </authorList>
    </citation>
    <scope>NUCLEOTIDE SEQUENCE [LARGE SCALE GENOMIC DNA]</scope>
    <source>
        <strain evidence="3 4">CGMCC 1.9157</strain>
    </source>
</reference>
<feature type="signal peptide" evidence="2">
    <location>
        <begin position="1"/>
        <end position="21"/>
    </location>
</feature>